<organism evidence="1 2">
    <name type="scientific">Aquilegia coerulea</name>
    <name type="common">Rocky mountain columbine</name>
    <dbReference type="NCBI Taxonomy" id="218851"/>
    <lineage>
        <taxon>Eukaryota</taxon>
        <taxon>Viridiplantae</taxon>
        <taxon>Streptophyta</taxon>
        <taxon>Embryophyta</taxon>
        <taxon>Tracheophyta</taxon>
        <taxon>Spermatophyta</taxon>
        <taxon>Magnoliopsida</taxon>
        <taxon>Ranunculales</taxon>
        <taxon>Ranunculaceae</taxon>
        <taxon>Thalictroideae</taxon>
        <taxon>Aquilegia</taxon>
    </lineage>
</organism>
<dbReference type="Proteomes" id="UP000230069">
    <property type="component" value="Unassembled WGS sequence"/>
</dbReference>
<protein>
    <submittedName>
        <fullName evidence="1">Uncharacterized protein</fullName>
    </submittedName>
</protein>
<name>A0A2G5ET59_AQUCA</name>
<evidence type="ECO:0000313" key="1">
    <source>
        <dbReference type="EMBL" id="PIA58931.1"/>
    </source>
</evidence>
<dbReference type="InParanoid" id="A0A2G5ET59"/>
<keyword evidence="2" id="KW-1185">Reference proteome</keyword>
<sequence length="370" mass="42130">MSLVIIIAKSSKSTKPKSDFEKDDNLYVVSNSDWALLYRLSAKECERLQKANIDLQEKFNKANCNLSTTSDNFCFEDNGVLQNKVDSLEQRLRHCAEDYMLQGEEVDEKYKSLLVEYEVTKNDLTSTQLQLQVFDKTRFDSPIASSTSSSSVTTSVKSSLPALLPTPPIETRLNTNSFQHVSRTKFKSKANDKVAFAGKPSCSNRGGMGFVKGQCHKPNSDIHGLSTTTAFSYKTCLRKSNNFHCSYCGRDGHLDIFCWDFNQHVKCYSHVPYNYNLVDSYIPSCAFFRPWNSNVYCHRFKRNRYSNKRKSKTKVELVKDKSIAKLVKGRSHIFSIPKVCTPSVKQVWVRKDKLKVFLDLQRSGGVPHLG</sequence>
<evidence type="ECO:0000313" key="2">
    <source>
        <dbReference type="Proteomes" id="UP000230069"/>
    </source>
</evidence>
<dbReference type="EMBL" id="KZ305021">
    <property type="protein sequence ID" value="PIA58931.1"/>
    <property type="molecule type" value="Genomic_DNA"/>
</dbReference>
<reference evidence="1 2" key="1">
    <citation type="submission" date="2017-09" db="EMBL/GenBank/DDBJ databases">
        <title>WGS assembly of Aquilegia coerulea Goldsmith.</title>
        <authorList>
            <person name="Hodges S."/>
            <person name="Kramer E."/>
            <person name="Nordborg M."/>
            <person name="Tomkins J."/>
            <person name="Borevitz J."/>
            <person name="Derieg N."/>
            <person name="Yan J."/>
            <person name="Mihaltcheva S."/>
            <person name="Hayes R.D."/>
            <person name="Rokhsar D."/>
        </authorList>
    </citation>
    <scope>NUCLEOTIDE SEQUENCE [LARGE SCALE GENOMIC DNA]</scope>
    <source>
        <strain evidence="2">cv. Goldsmith</strain>
    </source>
</reference>
<gene>
    <name evidence="1" type="ORF">AQUCO_00400056v1</name>
</gene>
<dbReference type="AlphaFoldDB" id="A0A2G5ET59"/>
<accession>A0A2G5ET59</accession>
<proteinExistence type="predicted"/>